<keyword evidence="2" id="KW-1185">Reference proteome</keyword>
<reference evidence="1 2" key="1">
    <citation type="submission" date="2024-03" db="EMBL/GenBank/DDBJ databases">
        <title>Two novel species of the genus Flavobacterium exhibiting potentially degradation of complex polysaccharides.</title>
        <authorList>
            <person name="Lian X."/>
        </authorList>
    </citation>
    <scope>NUCLEOTIDE SEQUENCE [LARGE SCALE GENOMIC DNA]</scope>
    <source>
        <strain evidence="1 2">N6</strain>
    </source>
</reference>
<gene>
    <name evidence="1" type="ORF">WFZ86_19915</name>
</gene>
<dbReference type="Proteomes" id="UP001468798">
    <property type="component" value="Unassembled WGS sequence"/>
</dbReference>
<name>A0ABU9NX17_9FLAO</name>
<evidence type="ECO:0000313" key="1">
    <source>
        <dbReference type="EMBL" id="MEM0578779.1"/>
    </source>
</evidence>
<sequence length="53" mass="6000">MFTILKLKEKRKVRRLCEAGRYTGEGGDGFIVQKNGKDISSKIKNNPEMKDGN</sequence>
<accession>A0ABU9NX17</accession>
<protein>
    <submittedName>
        <fullName evidence="1">Uncharacterized protein</fullName>
    </submittedName>
</protein>
<dbReference type="EMBL" id="JBCGDP010000043">
    <property type="protein sequence ID" value="MEM0578779.1"/>
    <property type="molecule type" value="Genomic_DNA"/>
</dbReference>
<comment type="caution">
    <text evidence="1">The sequence shown here is derived from an EMBL/GenBank/DDBJ whole genome shotgun (WGS) entry which is preliminary data.</text>
</comment>
<evidence type="ECO:0000313" key="2">
    <source>
        <dbReference type="Proteomes" id="UP001468798"/>
    </source>
</evidence>
<organism evidence="1 2">
    <name type="scientific">Flavobacterium polysaccharolyticum</name>
    <dbReference type="NCBI Taxonomy" id="3133148"/>
    <lineage>
        <taxon>Bacteria</taxon>
        <taxon>Pseudomonadati</taxon>
        <taxon>Bacteroidota</taxon>
        <taxon>Flavobacteriia</taxon>
        <taxon>Flavobacteriales</taxon>
        <taxon>Flavobacteriaceae</taxon>
        <taxon>Flavobacterium</taxon>
    </lineage>
</organism>
<proteinExistence type="predicted"/>
<dbReference type="RefSeq" id="WP_342693581.1">
    <property type="nucleotide sequence ID" value="NZ_JBCGDP010000043.1"/>
</dbReference>